<organism evidence="2 3">
    <name type="scientific">Lysinibacillus agricola</name>
    <dbReference type="NCBI Taxonomy" id="2590012"/>
    <lineage>
        <taxon>Bacteria</taxon>
        <taxon>Bacillati</taxon>
        <taxon>Bacillota</taxon>
        <taxon>Bacilli</taxon>
        <taxon>Bacillales</taxon>
        <taxon>Bacillaceae</taxon>
        <taxon>Lysinibacillus</taxon>
    </lineage>
</organism>
<protein>
    <recommendedName>
        <fullName evidence="4">Single-stranded DNA-binding protein</fullName>
    </recommendedName>
</protein>
<evidence type="ECO:0000256" key="1">
    <source>
        <dbReference type="SAM" id="MobiDB-lite"/>
    </source>
</evidence>
<evidence type="ECO:0000313" key="2">
    <source>
        <dbReference type="EMBL" id="QQP10745.1"/>
    </source>
</evidence>
<name>A0ABX7ANG5_9BACI</name>
<feature type="region of interest" description="Disordered" evidence="1">
    <location>
        <begin position="312"/>
        <end position="339"/>
    </location>
</feature>
<gene>
    <name evidence="2" type="ORF">FJQ98_15985</name>
</gene>
<evidence type="ECO:0008006" key="4">
    <source>
        <dbReference type="Google" id="ProtNLM"/>
    </source>
</evidence>
<accession>A0ABX7ANG5</accession>
<dbReference type="Proteomes" id="UP000596049">
    <property type="component" value="Chromosome"/>
</dbReference>
<feature type="compositionally biased region" description="Acidic residues" evidence="1">
    <location>
        <begin position="330"/>
        <end position="339"/>
    </location>
</feature>
<proteinExistence type="predicted"/>
<reference evidence="2 3" key="1">
    <citation type="submission" date="2020-01" db="EMBL/GenBank/DDBJ databases">
        <authorList>
            <person name="Liu G."/>
            <person name="Liu B."/>
        </authorList>
    </citation>
    <scope>NUCLEOTIDE SEQUENCE [LARGE SCALE GENOMIC DNA]</scope>
    <source>
        <strain evidence="2 3">FJAT-51161</strain>
    </source>
</reference>
<evidence type="ECO:0000313" key="3">
    <source>
        <dbReference type="Proteomes" id="UP000596049"/>
    </source>
</evidence>
<dbReference type="RefSeq" id="WP_053595780.1">
    <property type="nucleotide sequence ID" value="NZ_CP067341.1"/>
</dbReference>
<dbReference type="EMBL" id="CP067341">
    <property type="protein sequence ID" value="QQP10745.1"/>
    <property type="molecule type" value="Genomic_DNA"/>
</dbReference>
<sequence>MAKTTHGLPETKGFFRLRGIATGLKKEDALKPQTFPSGAEKNTAKFGVKVDQESTVFINVEGFKSKNAYLFKQSEVKGEKPQQKIVPWDDRYNYEEEGFKVIGTRLGLEKDEKGKNVISTFAQYDAAEEVVSGLSDDTSIYIQGQIEYSSFRNREGDAIRNKKLLADAVFLNTKDIDFEEEGFESLSDFKQKIVFIGIEKAENGDKFLIEAKIITQNSIENVEFVVYEKSLANMIKKNLKPYTSIDVSGKIVNKADVEEVKETDSWGKTNSFDRANTSYTREYVIEGANPETIDTETYTQSIVDEALEKLNAEGQQKSSETWGKGKKEEVEIEEDSLPW</sequence>
<keyword evidence="3" id="KW-1185">Reference proteome</keyword>